<keyword evidence="3" id="KW-1185">Reference proteome</keyword>
<name>A0ABU7NL13_9ACTN</name>
<feature type="compositionally biased region" description="Basic and acidic residues" evidence="1">
    <location>
        <begin position="160"/>
        <end position="174"/>
    </location>
</feature>
<reference evidence="2 3" key="1">
    <citation type="submission" date="2023-12" db="EMBL/GenBank/DDBJ databases">
        <title>30 novel species of actinomycetes from the DSMZ collection.</title>
        <authorList>
            <person name="Nouioui I."/>
        </authorList>
    </citation>
    <scope>NUCLEOTIDE SEQUENCE [LARGE SCALE GENOMIC DNA]</scope>
    <source>
        <strain evidence="2 3">DSM 41528</strain>
    </source>
</reference>
<comment type="caution">
    <text evidence="2">The sequence shown here is derived from an EMBL/GenBank/DDBJ whole genome shotgun (WGS) entry which is preliminary data.</text>
</comment>
<organism evidence="2 3">
    <name type="scientific">Streptomyces bugieae</name>
    <dbReference type="NCBI Taxonomy" id="3098223"/>
    <lineage>
        <taxon>Bacteria</taxon>
        <taxon>Bacillati</taxon>
        <taxon>Actinomycetota</taxon>
        <taxon>Actinomycetes</taxon>
        <taxon>Kitasatosporales</taxon>
        <taxon>Streptomycetaceae</taxon>
        <taxon>Streptomyces</taxon>
    </lineage>
</organism>
<evidence type="ECO:0000313" key="3">
    <source>
        <dbReference type="Proteomes" id="UP001307760"/>
    </source>
</evidence>
<evidence type="ECO:0000256" key="1">
    <source>
        <dbReference type="SAM" id="MobiDB-lite"/>
    </source>
</evidence>
<sequence>MAGREYQGLSGLRLHLDEPLSPQMARQVARGQLVPVSGEAPDVQDGDKSLVVVHGSEARTVDRVGVHVPDAGDRPSGDDPRELATYAVRRGLLADHASTMTANQLREWLEARDEADEAMSRDDALKPVEDEPEEEPLGPSSDGESQTGNPEATPGGTTEEPGREKPKAADKVDTWRAYAVSQGLDQQLADDMTKADLQAWVADYEAAGE</sequence>
<feature type="compositionally biased region" description="Basic and acidic residues" evidence="1">
    <location>
        <begin position="113"/>
        <end position="129"/>
    </location>
</feature>
<dbReference type="EMBL" id="JAZBJP010000002">
    <property type="protein sequence ID" value="MEE4419522.1"/>
    <property type="molecule type" value="Genomic_DNA"/>
</dbReference>
<evidence type="ECO:0000313" key="2">
    <source>
        <dbReference type="EMBL" id="MEE4419522.1"/>
    </source>
</evidence>
<dbReference type="RefSeq" id="WP_330821184.1">
    <property type="nucleotide sequence ID" value="NZ_JAZBJP010000002.1"/>
</dbReference>
<accession>A0ABU7NL13</accession>
<gene>
    <name evidence="2" type="ORF">V2J85_09175</name>
</gene>
<proteinExistence type="predicted"/>
<protein>
    <submittedName>
        <fullName evidence="2">Uncharacterized protein</fullName>
    </submittedName>
</protein>
<feature type="region of interest" description="Disordered" evidence="1">
    <location>
        <begin position="113"/>
        <end position="174"/>
    </location>
</feature>
<dbReference type="Proteomes" id="UP001307760">
    <property type="component" value="Unassembled WGS sequence"/>
</dbReference>